<sequence>MHAATRKDVARRGLPGPEGMDPSLIDFAVTARAVPEAEWCWGPTVGDWRVVTAADEVGEDFPQQIPHEVPSDD</sequence>
<accession>A0A316AD71</accession>
<reference evidence="2 3" key="1">
    <citation type="submission" date="2018-03" db="EMBL/GenBank/DDBJ databases">
        <title>Genomic Encyclopedia of Archaeal and Bacterial Type Strains, Phase II (KMG-II): from individual species to whole genera.</title>
        <authorList>
            <person name="Goeker M."/>
        </authorList>
    </citation>
    <scope>NUCLEOTIDE SEQUENCE [LARGE SCALE GENOMIC DNA]</scope>
    <source>
        <strain evidence="2 3">DSM 44889</strain>
    </source>
</reference>
<dbReference type="Proteomes" id="UP000245469">
    <property type="component" value="Unassembled WGS sequence"/>
</dbReference>
<evidence type="ECO:0000313" key="2">
    <source>
        <dbReference type="EMBL" id="PWJ55705.1"/>
    </source>
</evidence>
<feature type="region of interest" description="Disordered" evidence="1">
    <location>
        <begin position="1"/>
        <end position="22"/>
    </location>
</feature>
<evidence type="ECO:0000313" key="3">
    <source>
        <dbReference type="Proteomes" id="UP000245469"/>
    </source>
</evidence>
<dbReference type="EMBL" id="QGDQ01000002">
    <property type="protein sequence ID" value="PWJ55705.1"/>
    <property type="molecule type" value="Genomic_DNA"/>
</dbReference>
<evidence type="ECO:0000256" key="1">
    <source>
        <dbReference type="SAM" id="MobiDB-lite"/>
    </source>
</evidence>
<comment type="caution">
    <text evidence="2">The sequence shown here is derived from an EMBL/GenBank/DDBJ whole genome shotgun (WGS) entry which is preliminary data.</text>
</comment>
<keyword evidence="3" id="KW-1185">Reference proteome</keyword>
<name>A0A316AD71_9ACTN</name>
<proteinExistence type="predicted"/>
<feature type="compositionally biased region" description="Basic and acidic residues" evidence="1">
    <location>
        <begin position="1"/>
        <end position="11"/>
    </location>
</feature>
<organism evidence="2 3">
    <name type="scientific">Quadrisphaera granulorum</name>
    <dbReference type="NCBI Taxonomy" id="317664"/>
    <lineage>
        <taxon>Bacteria</taxon>
        <taxon>Bacillati</taxon>
        <taxon>Actinomycetota</taxon>
        <taxon>Actinomycetes</taxon>
        <taxon>Kineosporiales</taxon>
        <taxon>Kineosporiaceae</taxon>
        <taxon>Quadrisphaera</taxon>
    </lineage>
</organism>
<protein>
    <submittedName>
        <fullName evidence="2">Uncharacterized protein</fullName>
    </submittedName>
</protein>
<gene>
    <name evidence="2" type="ORF">BXY45_10268</name>
</gene>
<dbReference type="AlphaFoldDB" id="A0A316AD71"/>